<dbReference type="Proteomes" id="UP001174936">
    <property type="component" value="Unassembled WGS sequence"/>
</dbReference>
<protein>
    <recommendedName>
        <fullName evidence="1">Hemerythrin-like domain-containing protein</fullName>
    </recommendedName>
</protein>
<evidence type="ECO:0000313" key="2">
    <source>
        <dbReference type="EMBL" id="KAK0649911.1"/>
    </source>
</evidence>
<comment type="caution">
    <text evidence="2">The sequence shown here is derived from an EMBL/GenBank/DDBJ whole genome shotgun (WGS) entry which is preliminary data.</text>
</comment>
<evidence type="ECO:0000313" key="3">
    <source>
        <dbReference type="Proteomes" id="UP001174936"/>
    </source>
</evidence>
<dbReference type="AlphaFoldDB" id="A0AA40CSI8"/>
<dbReference type="PANTHER" id="PTHR38048:SF2">
    <property type="entry name" value="HEMERYTHRIN-LIKE DOMAIN-CONTAINING PROTEIN"/>
    <property type="match status" value="1"/>
</dbReference>
<proteinExistence type="predicted"/>
<name>A0AA40CSI8_9PEZI</name>
<dbReference type="InterPro" id="IPR053206">
    <property type="entry name" value="Dimeric_xanthone_biosynth"/>
</dbReference>
<organism evidence="2 3">
    <name type="scientific">Cercophora newfieldiana</name>
    <dbReference type="NCBI Taxonomy" id="92897"/>
    <lineage>
        <taxon>Eukaryota</taxon>
        <taxon>Fungi</taxon>
        <taxon>Dikarya</taxon>
        <taxon>Ascomycota</taxon>
        <taxon>Pezizomycotina</taxon>
        <taxon>Sordariomycetes</taxon>
        <taxon>Sordariomycetidae</taxon>
        <taxon>Sordariales</taxon>
        <taxon>Lasiosphaeriaceae</taxon>
        <taxon>Cercophora</taxon>
    </lineage>
</organism>
<dbReference type="CDD" id="cd12108">
    <property type="entry name" value="Hr-like"/>
    <property type="match status" value="1"/>
</dbReference>
<dbReference type="Pfam" id="PF01814">
    <property type="entry name" value="Hemerythrin"/>
    <property type="match status" value="1"/>
</dbReference>
<sequence length="332" mass="37520">MTSTSRNWPEKPFSLITSTTDLKSIDRLPSDSLGRSEAVRVARLMAQTHNTIFRAFNAIYNQADSIDPSNKRDVTSFTTFATFAIDFLENHHRCEELVFFPMLEAQAGIPGMMANDVKQHRAFEEPLAELRDYLRKVHDGTDTLDAAVLRTCIDILAPELERHLRDEIPSILAAGVHLSDDAMAACYKALHDEAEGTTDPFKIGPLVMGCQDNTLLLDGLHIQFPQLPFRFAPHLVHLIVSRRYADVWRFCPSTFFGEPRDTEFSTPKVESGCRKASTEEKFRNFRVAALRQLLTGAIQLAVLILVLNLMLAACRTWPQELSWLGRYLVVLE</sequence>
<evidence type="ECO:0000259" key="1">
    <source>
        <dbReference type="Pfam" id="PF01814"/>
    </source>
</evidence>
<reference evidence="2" key="1">
    <citation type="submission" date="2023-06" db="EMBL/GenBank/DDBJ databases">
        <title>Genome-scale phylogeny and comparative genomics of the fungal order Sordariales.</title>
        <authorList>
            <consortium name="Lawrence Berkeley National Laboratory"/>
            <person name="Hensen N."/>
            <person name="Bonometti L."/>
            <person name="Westerberg I."/>
            <person name="Brannstrom I.O."/>
            <person name="Guillou S."/>
            <person name="Cros-Aarteil S."/>
            <person name="Calhoun S."/>
            <person name="Haridas S."/>
            <person name="Kuo A."/>
            <person name="Mondo S."/>
            <person name="Pangilinan J."/>
            <person name="Riley R."/>
            <person name="Labutti K."/>
            <person name="Andreopoulos B."/>
            <person name="Lipzen A."/>
            <person name="Chen C."/>
            <person name="Yanf M."/>
            <person name="Daum C."/>
            <person name="Ng V."/>
            <person name="Clum A."/>
            <person name="Steindorff A."/>
            <person name="Ohm R."/>
            <person name="Martin F."/>
            <person name="Silar P."/>
            <person name="Natvig D."/>
            <person name="Lalanne C."/>
            <person name="Gautier V."/>
            <person name="Ament-Velasquez S.L."/>
            <person name="Kruys A."/>
            <person name="Hutchinson M.I."/>
            <person name="Powell A.J."/>
            <person name="Barry K."/>
            <person name="Miller A.N."/>
            <person name="Grigoriev I.V."/>
            <person name="Debuchy R."/>
            <person name="Gladieux P."/>
            <person name="Thoren M.H."/>
            <person name="Johannesson H."/>
        </authorList>
    </citation>
    <scope>NUCLEOTIDE SEQUENCE</scope>
    <source>
        <strain evidence="2">SMH2532-1</strain>
    </source>
</reference>
<dbReference type="EMBL" id="JAULSV010000003">
    <property type="protein sequence ID" value="KAK0649911.1"/>
    <property type="molecule type" value="Genomic_DNA"/>
</dbReference>
<accession>A0AA40CSI8</accession>
<dbReference type="Gene3D" id="1.20.120.520">
    <property type="entry name" value="nmb1532 protein domain like"/>
    <property type="match status" value="1"/>
</dbReference>
<dbReference type="PANTHER" id="PTHR38048">
    <property type="entry name" value="EXPRESSED PROTEIN"/>
    <property type="match status" value="1"/>
</dbReference>
<feature type="domain" description="Hemerythrin-like" evidence="1">
    <location>
        <begin position="43"/>
        <end position="167"/>
    </location>
</feature>
<keyword evidence="3" id="KW-1185">Reference proteome</keyword>
<gene>
    <name evidence="2" type="ORF">B0T16DRAFT_457274</name>
</gene>
<dbReference type="InterPro" id="IPR012312">
    <property type="entry name" value="Hemerythrin-like"/>
</dbReference>